<sequence length="184" mass="20109">MGIAITLASFLNQNRVEYSIVKHRKTLSSLDSSASAHIPSAQVIKAVLLANAEGDYLLAGIGSGHRLSVLKVSELMGEVYHLADEQDLQALFHDCATGAIPGLAQAYGIKMLLDKRLIDEDRVYIEAGDHCHLIKINHLQYTPLLSGTLLADIIGEPIGTPKFGDYDNCYDKKDANYVMTNSEH</sequence>
<keyword evidence="3" id="KW-1185">Reference proteome</keyword>
<evidence type="ECO:0000313" key="2">
    <source>
        <dbReference type="EMBL" id="BAJ02556.1"/>
    </source>
</evidence>
<organism evidence="2 3">
    <name type="scientific">Shewanella violacea (strain JCM 10179 / CIP 106290 / LMG 19151 / DSS12)</name>
    <dbReference type="NCBI Taxonomy" id="637905"/>
    <lineage>
        <taxon>Bacteria</taxon>
        <taxon>Pseudomonadati</taxon>
        <taxon>Pseudomonadota</taxon>
        <taxon>Gammaproteobacteria</taxon>
        <taxon>Alteromonadales</taxon>
        <taxon>Shewanellaceae</taxon>
        <taxon>Shewanella</taxon>
    </lineage>
</organism>
<evidence type="ECO:0000313" key="3">
    <source>
        <dbReference type="Proteomes" id="UP000002350"/>
    </source>
</evidence>
<dbReference type="eggNOG" id="COG2606">
    <property type="taxonomic scope" value="Bacteria"/>
</dbReference>
<dbReference type="InterPro" id="IPR036754">
    <property type="entry name" value="YbaK/aa-tRNA-synt-asso_dom_sf"/>
</dbReference>
<protein>
    <recommendedName>
        <fullName evidence="1">YbaK/aminoacyl-tRNA synthetase-associated domain-containing protein</fullName>
    </recommendedName>
</protein>
<dbReference type="OrthoDB" id="9786549at2"/>
<dbReference type="Proteomes" id="UP000002350">
    <property type="component" value="Chromosome"/>
</dbReference>
<dbReference type="STRING" id="637905.SVI_2585"/>
<dbReference type="GO" id="GO:0002161">
    <property type="term" value="F:aminoacyl-tRNA deacylase activity"/>
    <property type="evidence" value="ECO:0007669"/>
    <property type="project" value="InterPro"/>
</dbReference>
<dbReference type="CDD" id="cd04332">
    <property type="entry name" value="YbaK_like"/>
    <property type="match status" value="1"/>
</dbReference>
<dbReference type="RefSeq" id="WP_013051859.1">
    <property type="nucleotide sequence ID" value="NC_014012.1"/>
</dbReference>
<reference evidence="3" key="1">
    <citation type="journal article" date="2010" name="Mol. Biosyst.">
        <title>Complete genome sequence and comparative analysis of Shewanella violacea, a psychrophilic and piezophilic bacterium from deep sea floor sediments.</title>
        <authorList>
            <person name="Aono E."/>
            <person name="Baba T."/>
            <person name="Ara T."/>
            <person name="Nishi T."/>
            <person name="Nakamichi T."/>
            <person name="Inamoto E."/>
            <person name="Toyonaga H."/>
            <person name="Hasegawa M."/>
            <person name="Takai Y."/>
            <person name="Okumura Y."/>
            <person name="Baba M."/>
            <person name="Tomita M."/>
            <person name="Kato C."/>
            <person name="Oshima T."/>
            <person name="Nakasone K."/>
            <person name="Mori H."/>
        </authorList>
    </citation>
    <scope>NUCLEOTIDE SEQUENCE [LARGE SCALE GENOMIC DNA]</scope>
    <source>
        <strain evidence="3">JCM 10179 / CIP 106290 / LMG 19151 / DSS12</strain>
    </source>
</reference>
<dbReference type="HOGENOM" id="CLU_094875_2_1_6"/>
<dbReference type="Gene3D" id="3.90.960.10">
    <property type="entry name" value="YbaK/aminoacyl-tRNA synthetase-associated domain"/>
    <property type="match status" value="1"/>
</dbReference>
<accession>D4ZLK7</accession>
<dbReference type="InterPro" id="IPR007214">
    <property type="entry name" value="YbaK/aa-tRNA-synth-assoc-dom"/>
</dbReference>
<dbReference type="AlphaFoldDB" id="D4ZLK7"/>
<feature type="domain" description="YbaK/aminoacyl-tRNA synthetase-associated" evidence="1">
    <location>
        <begin position="29"/>
        <end position="137"/>
    </location>
</feature>
<gene>
    <name evidence="2" type="ordered locus">SVI_2585</name>
</gene>
<dbReference type="SUPFAM" id="SSF55826">
    <property type="entry name" value="YbaK/ProRS associated domain"/>
    <property type="match status" value="1"/>
</dbReference>
<dbReference type="EMBL" id="AP011177">
    <property type="protein sequence ID" value="BAJ02556.1"/>
    <property type="molecule type" value="Genomic_DNA"/>
</dbReference>
<proteinExistence type="predicted"/>
<evidence type="ECO:0000259" key="1">
    <source>
        <dbReference type="Pfam" id="PF04073"/>
    </source>
</evidence>
<name>D4ZLK7_SHEVD</name>
<dbReference type="Pfam" id="PF04073">
    <property type="entry name" value="tRNA_edit"/>
    <property type="match status" value="1"/>
</dbReference>
<dbReference type="KEGG" id="svo:SVI_2585"/>